<feature type="repeat" description="TPR" evidence="1">
    <location>
        <begin position="475"/>
        <end position="508"/>
    </location>
</feature>
<dbReference type="Pfam" id="PF13432">
    <property type="entry name" value="TPR_16"/>
    <property type="match status" value="5"/>
</dbReference>
<dbReference type="RefSeq" id="WP_116223654.1">
    <property type="nucleotide sequence ID" value="NZ_AP018437.1"/>
</dbReference>
<accession>A0A3E0AFQ3</accession>
<organism evidence="4 5">
    <name type="scientific">Pelolinea submarina</name>
    <dbReference type="NCBI Taxonomy" id="913107"/>
    <lineage>
        <taxon>Bacteria</taxon>
        <taxon>Bacillati</taxon>
        <taxon>Chloroflexota</taxon>
        <taxon>Anaerolineae</taxon>
        <taxon>Anaerolineales</taxon>
        <taxon>Anaerolineaceae</taxon>
        <taxon>Pelolinea</taxon>
    </lineage>
</organism>
<dbReference type="PROSITE" id="PS51257">
    <property type="entry name" value="PROKAR_LIPOPROTEIN"/>
    <property type="match status" value="1"/>
</dbReference>
<dbReference type="PROSITE" id="PS50005">
    <property type="entry name" value="TPR"/>
    <property type="match status" value="7"/>
</dbReference>
<feature type="repeat" description="TPR" evidence="1">
    <location>
        <begin position="95"/>
        <end position="128"/>
    </location>
</feature>
<dbReference type="AlphaFoldDB" id="A0A3E0AFQ3"/>
<sequence length="805" mass="90515">MRKNLLAFLCACLLISSACSLPFIQLTQDDNGDQSIEFFSGIQTAFEPKPTATPTPSPSGRIDAADTALLAGQMDKAKELYQEAFQQSDDEKIRSQALYGLGRCYYSERQYTAAIDAFNRILGQYPSAEVVADTYFMLGQAYQQIEEYAQAADAYSKYVQLAPGVLDAYALTLQGDSAMSAGDFTQAIYAYQAALQADPPGDSSSLNLKIGQAYDGLLDLTTAIQYYMNVYNTSQDDYARATANLLTGQAYLKLDMPNEAYARFLDSAYQFPKAYDSFTALSILVANGVPVNDYVRGLVDYYAGSYDYAIEAFERYLATDPEDNDGSVYYFKGLSHYFNDEPRQAIIEYQTLIDNYPGNAYWTPAWDEIGYIQWVVLDEYTNAAQTYLSYVNNAASSPDAPTFLYEAGRIYERNGDLENAAETWLRMMNEYPSSDLSYRGLFMAGITYYRLSRFEEALQVFQRMLVLSTTQADKAKAYMWMGKSYLAQGDEENARAAFTSGQNADPTDYYAIRSSELLDGRDMFDIKDGFDLGYDLNYERPEGEAWLRTTFNIPAETDLSGLGDLQNNPRIKRIQAYWQISQYSQAINEAELLRAELQGDPLNLYRLMNYLLDLDLYQPAIYACRNILSLAALDDLTSLTAPIYFTHIRFGAYFREMIVTAANDYNIHPLLLYALVRQESMFNPFITSAVGASGLAQIMPATGKENVDLLNWPSNYESADLLKGEVSIELGAFYLSRMQKYLSGNMQAALAAYNAGAGNAEQWLALSNNDPDLFLEVIRASETQDYLVQIMEFLNIYQLVYARPQ</sequence>
<dbReference type="Proteomes" id="UP000256388">
    <property type="component" value="Unassembled WGS sequence"/>
</dbReference>
<evidence type="ECO:0000259" key="3">
    <source>
        <dbReference type="Pfam" id="PF01464"/>
    </source>
</evidence>
<dbReference type="PANTHER" id="PTHR37423:SF2">
    <property type="entry name" value="MEMBRANE-BOUND LYTIC MUREIN TRANSGLYCOSYLASE C"/>
    <property type="match status" value="1"/>
</dbReference>
<evidence type="ECO:0000256" key="2">
    <source>
        <dbReference type="SAM" id="SignalP"/>
    </source>
</evidence>
<feature type="signal peptide" evidence="2">
    <location>
        <begin position="1"/>
        <end position="20"/>
    </location>
</feature>
<dbReference type="OrthoDB" id="9815002at2"/>
<dbReference type="EMBL" id="QUMS01000001">
    <property type="protein sequence ID" value="REG10475.1"/>
    <property type="molecule type" value="Genomic_DNA"/>
</dbReference>
<evidence type="ECO:0000313" key="5">
    <source>
        <dbReference type="Proteomes" id="UP000256388"/>
    </source>
</evidence>
<protein>
    <submittedName>
        <fullName evidence="4">Soluble lytic murein transglycosylase</fullName>
    </submittedName>
</protein>
<proteinExistence type="predicted"/>
<dbReference type="SMART" id="SM00028">
    <property type="entry name" value="TPR"/>
    <property type="match status" value="9"/>
</dbReference>
<keyword evidence="2" id="KW-0732">Signal</keyword>
<dbReference type="SUPFAM" id="SSF48452">
    <property type="entry name" value="TPR-like"/>
    <property type="match status" value="2"/>
</dbReference>
<keyword evidence="1" id="KW-0802">TPR repeat</keyword>
<evidence type="ECO:0000313" key="4">
    <source>
        <dbReference type="EMBL" id="REG10475.1"/>
    </source>
</evidence>
<feature type="repeat" description="TPR" evidence="1">
    <location>
        <begin position="438"/>
        <end position="471"/>
    </location>
</feature>
<dbReference type="Gene3D" id="1.25.40.10">
    <property type="entry name" value="Tetratricopeptide repeat domain"/>
    <property type="match status" value="4"/>
</dbReference>
<feature type="repeat" description="TPR" evidence="1">
    <location>
        <begin position="168"/>
        <end position="201"/>
    </location>
</feature>
<evidence type="ECO:0000256" key="1">
    <source>
        <dbReference type="PROSITE-ProRule" id="PRU00339"/>
    </source>
</evidence>
<dbReference type="Pfam" id="PF01464">
    <property type="entry name" value="SLT"/>
    <property type="match status" value="1"/>
</dbReference>
<feature type="repeat" description="TPR" evidence="1">
    <location>
        <begin position="290"/>
        <end position="323"/>
    </location>
</feature>
<feature type="domain" description="Transglycosylase SLT" evidence="3">
    <location>
        <begin position="657"/>
        <end position="769"/>
    </location>
</feature>
<dbReference type="InterPro" id="IPR019734">
    <property type="entry name" value="TPR_rpt"/>
</dbReference>
<feature type="repeat" description="TPR" evidence="1">
    <location>
        <begin position="132"/>
        <end position="165"/>
    </location>
</feature>
<feature type="repeat" description="TPR" evidence="1">
    <location>
        <begin position="401"/>
        <end position="434"/>
    </location>
</feature>
<gene>
    <name evidence="4" type="ORF">DFR64_0333</name>
</gene>
<dbReference type="InterPro" id="IPR008258">
    <property type="entry name" value="Transglycosylase_SLT_dom_1"/>
</dbReference>
<dbReference type="Gene3D" id="1.10.530.10">
    <property type="match status" value="1"/>
</dbReference>
<dbReference type="InterPro" id="IPR011990">
    <property type="entry name" value="TPR-like_helical_dom_sf"/>
</dbReference>
<dbReference type="SUPFAM" id="SSF53955">
    <property type="entry name" value="Lysozyme-like"/>
    <property type="match status" value="1"/>
</dbReference>
<dbReference type="PROSITE" id="PS50293">
    <property type="entry name" value="TPR_REGION"/>
    <property type="match status" value="1"/>
</dbReference>
<keyword evidence="5" id="KW-1185">Reference proteome</keyword>
<dbReference type="PANTHER" id="PTHR37423">
    <property type="entry name" value="SOLUBLE LYTIC MUREIN TRANSGLYCOSYLASE-RELATED"/>
    <property type="match status" value="1"/>
</dbReference>
<feature type="chain" id="PRO_5017588149" evidence="2">
    <location>
        <begin position="21"/>
        <end position="805"/>
    </location>
</feature>
<reference evidence="4 5" key="1">
    <citation type="submission" date="2018-08" db="EMBL/GenBank/DDBJ databases">
        <title>Genomic Encyclopedia of Type Strains, Phase IV (KMG-IV): sequencing the most valuable type-strain genomes for metagenomic binning, comparative biology and taxonomic classification.</title>
        <authorList>
            <person name="Goeker M."/>
        </authorList>
    </citation>
    <scope>NUCLEOTIDE SEQUENCE [LARGE SCALE GENOMIC DNA]</scope>
    <source>
        <strain evidence="4 5">DSM 23923</strain>
    </source>
</reference>
<name>A0A3E0AFQ3_9CHLR</name>
<comment type="caution">
    <text evidence="4">The sequence shown here is derived from an EMBL/GenBank/DDBJ whole genome shotgun (WGS) entry which is preliminary data.</text>
</comment>
<dbReference type="InterPro" id="IPR023346">
    <property type="entry name" value="Lysozyme-like_dom_sf"/>
</dbReference>